<protein>
    <submittedName>
        <fullName evidence="2">Uncharacterized protein</fullName>
    </submittedName>
</protein>
<organism evidence="2 3">
    <name type="scientific">Phyllostomus discolor</name>
    <name type="common">pale spear-nosed bat</name>
    <dbReference type="NCBI Taxonomy" id="89673"/>
    <lineage>
        <taxon>Eukaryota</taxon>
        <taxon>Metazoa</taxon>
        <taxon>Chordata</taxon>
        <taxon>Craniata</taxon>
        <taxon>Vertebrata</taxon>
        <taxon>Euteleostomi</taxon>
        <taxon>Mammalia</taxon>
        <taxon>Eutheria</taxon>
        <taxon>Laurasiatheria</taxon>
        <taxon>Chiroptera</taxon>
        <taxon>Yangochiroptera</taxon>
        <taxon>Phyllostomidae</taxon>
        <taxon>Phyllostominae</taxon>
        <taxon>Phyllostomus</taxon>
    </lineage>
</organism>
<evidence type="ECO:0000256" key="1">
    <source>
        <dbReference type="SAM" id="MobiDB-lite"/>
    </source>
</evidence>
<gene>
    <name evidence="2" type="ORF">HJG60_011163</name>
</gene>
<feature type="region of interest" description="Disordered" evidence="1">
    <location>
        <begin position="60"/>
        <end position="90"/>
    </location>
</feature>
<name>A0A834A707_9CHIR</name>
<proteinExistence type="predicted"/>
<reference evidence="2 3" key="1">
    <citation type="journal article" date="2020" name="Nature">
        <title>Six reference-quality genomes reveal evolution of bat adaptations.</title>
        <authorList>
            <person name="Jebb D."/>
            <person name="Huang Z."/>
            <person name="Pippel M."/>
            <person name="Hughes G.M."/>
            <person name="Lavrichenko K."/>
            <person name="Devanna P."/>
            <person name="Winkler S."/>
            <person name="Jermiin L.S."/>
            <person name="Skirmuntt E.C."/>
            <person name="Katzourakis A."/>
            <person name="Burkitt-Gray L."/>
            <person name="Ray D.A."/>
            <person name="Sullivan K.A.M."/>
            <person name="Roscito J.G."/>
            <person name="Kirilenko B.M."/>
            <person name="Davalos L.M."/>
            <person name="Corthals A.P."/>
            <person name="Power M.L."/>
            <person name="Jones G."/>
            <person name="Ransome R.D."/>
            <person name="Dechmann D.K.N."/>
            <person name="Locatelli A.G."/>
            <person name="Puechmaille S.J."/>
            <person name="Fedrigo O."/>
            <person name="Jarvis E.D."/>
            <person name="Hiller M."/>
            <person name="Vernes S.C."/>
            <person name="Myers E.W."/>
            <person name="Teeling E.C."/>
        </authorList>
    </citation>
    <scope>NUCLEOTIDE SEQUENCE [LARGE SCALE GENOMIC DNA]</scope>
    <source>
        <strain evidence="2">Bat1K_MPI-CBG_1</strain>
    </source>
</reference>
<evidence type="ECO:0000313" key="2">
    <source>
        <dbReference type="EMBL" id="KAF6104116.1"/>
    </source>
</evidence>
<comment type="caution">
    <text evidence="2">The sequence shown here is derived from an EMBL/GenBank/DDBJ whole genome shotgun (WGS) entry which is preliminary data.</text>
</comment>
<dbReference type="Proteomes" id="UP000664940">
    <property type="component" value="Unassembled WGS sequence"/>
</dbReference>
<dbReference type="AlphaFoldDB" id="A0A834A707"/>
<sequence>MELPRTERERTCFILSRNQKWLEPSRASAGCLPILPSTIVLGVPKRPWWRKEAHFPASGVGEGWQHEGVTPAPRVPWANTGDRSQAARGVRTRRVVCGSLHRPTSGPQRSFLLRPRVLFPELSRGSAHRS</sequence>
<dbReference type="EMBL" id="JABVXQ010000006">
    <property type="protein sequence ID" value="KAF6104116.1"/>
    <property type="molecule type" value="Genomic_DNA"/>
</dbReference>
<accession>A0A834A707</accession>
<evidence type="ECO:0000313" key="3">
    <source>
        <dbReference type="Proteomes" id="UP000664940"/>
    </source>
</evidence>